<dbReference type="Gene3D" id="1.10.760.10">
    <property type="entry name" value="Cytochrome c-like domain"/>
    <property type="match status" value="1"/>
</dbReference>
<evidence type="ECO:0000256" key="4">
    <source>
        <dbReference type="ARBA" id="ARBA00022982"/>
    </source>
</evidence>
<keyword evidence="4" id="KW-0249">Electron transport</keyword>
<dbReference type="PROSITE" id="PS51007">
    <property type="entry name" value="CYTC"/>
    <property type="match status" value="1"/>
</dbReference>
<dbReference type="PANTHER" id="PTHR33546:SF1">
    <property type="entry name" value="LARGE, MULTIFUNCTIONAL SECRETED PROTEIN"/>
    <property type="match status" value="1"/>
</dbReference>
<keyword evidence="9" id="KW-1185">Reference proteome</keyword>
<dbReference type="InterPro" id="IPR011042">
    <property type="entry name" value="6-blade_b-propeller_TolB-like"/>
</dbReference>
<dbReference type="InterPro" id="IPR009056">
    <property type="entry name" value="Cyt_c-like_dom"/>
</dbReference>
<gene>
    <name evidence="8" type="ORF">RQM65_07105</name>
</gene>
<keyword evidence="5 6" id="KW-0408">Iron</keyword>
<dbReference type="RefSeq" id="WP_314013738.1">
    <property type="nucleotide sequence ID" value="NZ_JAVTTP010000001.1"/>
</dbReference>
<dbReference type="InterPro" id="IPR054539">
    <property type="entry name" value="Beta-prop_PDH"/>
</dbReference>
<evidence type="ECO:0000256" key="5">
    <source>
        <dbReference type="ARBA" id="ARBA00023004"/>
    </source>
</evidence>
<protein>
    <submittedName>
        <fullName evidence="8">PQQ-dependent sugar dehydrogenase</fullName>
    </submittedName>
</protein>
<evidence type="ECO:0000256" key="2">
    <source>
        <dbReference type="ARBA" id="ARBA00022617"/>
    </source>
</evidence>
<keyword evidence="3 6" id="KW-0479">Metal-binding</keyword>
<evidence type="ECO:0000256" key="3">
    <source>
        <dbReference type="ARBA" id="ARBA00022723"/>
    </source>
</evidence>
<keyword evidence="1" id="KW-0813">Transport</keyword>
<dbReference type="EMBL" id="JAVTTP010000001">
    <property type="protein sequence ID" value="MDT7828425.1"/>
    <property type="molecule type" value="Genomic_DNA"/>
</dbReference>
<dbReference type="PROSITE" id="PS51257">
    <property type="entry name" value="PROKAR_LIPOPROTEIN"/>
    <property type="match status" value="1"/>
</dbReference>
<evidence type="ECO:0000259" key="7">
    <source>
        <dbReference type="PROSITE" id="PS51007"/>
    </source>
</evidence>
<keyword evidence="2 6" id="KW-0349">Heme</keyword>
<dbReference type="Pfam" id="PF00034">
    <property type="entry name" value="Cytochrom_C"/>
    <property type="match status" value="1"/>
</dbReference>
<feature type="domain" description="Cytochrome c" evidence="7">
    <location>
        <begin position="490"/>
        <end position="586"/>
    </location>
</feature>
<dbReference type="InterPro" id="IPR036909">
    <property type="entry name" value="Cyt_c-like_dom_sf"/>
</dbReference>
<evidence type="ECO:0000256" key="1">
    <source>
        <dbReference type="ARBA" id="ARBA00022448"/>
    </source>
</evidence>
<dbReference type="PRINTS" id="PR00605">
    <property type="entry name" value="CYTCHROMECIC"/>
</dbReference>
<dbReference type="Proteomes" id="UP001250656">
    <property type="component" value="Unassembled WGS sequence"/>
</dbReference>
<organism evidence="8 9">
    <name type="scientific">Pricia mediterranea</name>
    <dbReference type="NCBI Taxonomy" id="3076079"/>
    <lineage>
        <taxon>Bacteria</taxon>
        <taxon>Pseudomonadati</taxon>
        <taxon>Bacteroidota</taxon>
        <taxon>Flavobacteriia</taxon>
        <taxon>Flavobacteriales</taxon>
        <taxon>Flavobacteriaceae</taxon>
        <taxon>Pricia</taxon>
    </lineage>
</organism>
<dbReference type="Pfam" id="PF22807">
    <property type="entry name" value="TrAA12"/>
    <property type="match status" value="1"/>
</dbReference>
<comment type="caution">
    <text evidence="8">The sequence shown here is derived from an EMBL/GenBank/DDBJ whole genome shotgun (WGS) entry which is preliminary data.</text>
</comment>
<dbReference type="PANTHER" id="PTHR33546">
    <property type="entry name" value="LARGE, MULTIFUNCTIONAL SECRETED PROTEIN-RELATED"/>
    <property type="match status" value="1"/>
</dbReference>
<dbReference type="InterPro" id="IPR011041">
    <property type="entry name" value="Quinoprot_gluc/sorb_DH_b-prop"/>
</dbReference>
<reference evidence="8 9" key="1">
    <citation type="submission" date="2023-09" db="EMBL/GenBank/DDBJ databases">
        <title>Novel taxa isolated from Blanes Bay.</title>
        <authorList>
            <person name="Rey-Velasco X."/>
            <person name="Lucena T."/>
        </authorList>
    </citation>
    <scope>NUCLEOTIDE SEQUENCE [LARGE SCALE GENOMIC DNA]</scope>
    <source>
        <strain evidence="8 9">S334</strain>
    </source>
</reference>
<accession>A0ABU3L3V0</accession>
<dbReference type="Gene3D" id="2.120.10.30">
    <property type="entry name" value="TolB, C-terminal domain"/>
    <property type="match status" value="1"/>
</dbReference>
<evidence type="ECO:0000313" key="9">
    <source>
        <dbReference type="Proteomes" id="UP001250656"/>
    </source>
</evidence>
<sequence length="586" mass="64117">MKIHKSCLELFGKKLGGIQLFPVLPLFAILLIAGCGESKTTDVPNRSDAKVVCDPENGGITLPDGFCASLVIDSLGLRDDHSARHLVVAANGDIYMKTRSKEGGIVALRDTTGDFRADVIKYFGDMNETKEGILWETGMAIHNGYLWASNTTAVYRWPMPEGGRLVPEGEPEIVVGGFPEQRSHASKSFTFDNSGNLYVAVGAPSNACQTEERTPGSPGIEPCPLLEEHGGIWRFDANRTGQTFSADARYATGLRNVVGLDWNTTTDALYVMQHGRDQLHTLWPDYYTMEESAELPAESMYKVDEGDRFAWPYGYYDQLKDTLMLSPEYGGDGKIPISESRYAGQFEGPVIAFPGHWAPNDLLFYTGEQFPKRYRGGAFIAFMGSWNRAPLPQQGYKVVFVPFKEGRPYGDYETFTDGFAGVAPIPDRGAAKYRPMGLAVSPDGALYISDYKKGRIWRVVYTGKSAPVQNTMGSAQPDTTGVAPAGTLAASSSPGATLFNKMECATCHSVDPDAPTSTGPPLYNLYGSEVTLQEGKTAAADEVYLRESILWPNAKIVEGYMPVMPGYEGRLKEEEVNQLVSYITSL</sequence>
<name>A0ABU3L3V0_9FLAO</name>
<proteinExistence type="predicted"/>
<dbReference type="SUPFAM" id="SSF46626">
    <property type="entry name" value="Cytochrome c"/>
    <property type="match status" value="1"/>
</dbReference>
<evidence type="ECO:0000256" key="6">
    <source>
        <dbReference type="PROSITE-ProRule" id="PRU00433"/>
    </source>
</evidence>
<evidence type="ECO:0000313" key="8">
    <source>
        <dbReference type="EMBL" id="MDT7828425.1"/>
    </source>
</evidence>
<dbReference type="SUPFAM" id="SSF50952">
    <property type="entry name" value="Soluble quinoprotein glucose dehydrogenase"/>
    <property type="match status" value="1"/>
</dbReference>
<dbReference type="InterPro" id="IPR008168">
    <property type="entry name" value="Cyt_C_IC"/>
</dbReference>